<accession>A0A1W2DPF2</accession>
<dbReference type="GO" id="GO:0071522">
    <property type="term" value="F:ureidoglycine aminohydrolase activity"/>
    <property type="evidence" value="ECO:0007669"/>
    <property type="project" value="InterPro"/>
</dbReference>
<protein>
    <submittedName>
        <fullName evidence="2">(S)-ureidoglycine aminohydrolase</fullName>
    </submittedName>
</protein>
<dbReference type="InterPro" id="IPR013096">
    <property type="entry name" value="Cupin_2"/>
</dbReference>
<dbReference type="OrthoDB" id="9814939at2"/>
<dbReference type="Proteomes" id="UP000192738">
    <property type="component" value="Unassembled WGS sequence"/>
</dbReference>
<dbReference type="RefSeq" id="WP_084577209.1">
    <property type="nucleotide sequence ID" value="NZ_CP155572.1"/>
</dbReference>
<proteinExistence type="predicted"/>
<dbReference type="InterPro" id="IPR017627">
    <property type="entry name" value="UGHY"/>
</dbReference>
<dbReference type="InterPro" id="IPR044697">
    <property type="entry name" value="UGlyAH_cupin_C"/>
</dbReference>
<dbReference type="CDD" id="cd02212">
    <property type="entry name" value="cupin_UGlyAH_C"/>
    <property type="match status" value="1"/>
</dbReference>
<dbReference type="Gene3D" id="2.60.120.10">
    <property type="entry name" value="Jelly Rolls"/>
    <property type="match status" value="2"/>
</dbReference>
<name>A0A1W2DPF2_9FIRM</name>
<keyword evidence="2" id="KW-0378">Hydrolase</keyword>
<dbReference type="PANTHER" id="PTHR34571:SF1">
    <property type="entry name" value="(S)-UREIDOGLYCINE AMINOHYDROLASE"/>
    <property type="match status" value="1"/>
</dbReference>
<dbReference type="Pfam" id="PF07883">
    <property type="entry name" value="Cupin_2"/>
    <property type="match status" value="1"/>
</dbReference>
<dbReference type="NCBIfam" id="TIGR03214">
    <property type="entry name" value="ura-cupin"/>
    <property type="match status" value="1"/>
</dbReference>
<dbReference type="AlphaFoldDB" id="A0A1W2DPF2"/>
<feature type="domain" description="Cupin type-2" evidence="1">
    <location>
        <begin position="176"/>
        <end position="242"/>
    </location>
</feature>
<organism evidence="2 3">
    <name type="scientific">Sporomusa malonica</name>
    <dbReference type="NCBI Taxonomy" id="112901"/>
    <lineage>
        <taxon>Bacteria</taxon>
        <taxon>Bacillati</taxon>
        <taxon>Bacillota</taxon>
        <taxon>Negativicutes</taxon>
        <taxon>Selenomonadales</taxon>
        <taxon>Sporomusaceae</taxon>
        <taxon>Sporomusa</taxon>
    </lineage>
</organism>
<dbReference type="EMBL" id="FWXI01000017">
    <property type="protein sequence ID" value="SMC99303.1"/>
    <property type="molecule type" value="Genomic_DNA"/>
</dbReference>
<dbReference type="InterPro" id="IPR044704">
    <property type="entry name" value="UGlyAH_cupin_N"/>
</dbReference>
<keyword evidence="3" id="KW-1185">Reference proteome</keyword>
<evidence type="ECO:0000259" key="1">
    <source>
        <dbReference type="Pfam" id="PF07883"/>
    </source>
</evidence>
<evidence type="ECO:0000313" key="3">
    <source>
        <dbReference type="Proteomes" id="UP000192738"/>
    </source>
</evidence>
<gene>
    <name evidence="2" type="ORF">SAMN04488500_11740</name>
</gene>
<dbReference type="CDD" id="cd02211">
    <property type="entry name" value="cupin_UGlyAH_N"/>
    <property type="match status" value="1"/>
</dbReference>
<dbReference type="InterPro" id="IPR011051">
    <property type="entry name" value="RmlC_Cupin_sf"/>
</dbReference>
<evidence type="ECO:0000313" key="2">
    <source>
        <dbReference type="EMBL" id="SMC99303.1"/>
    </source>
</evidence>
<dbReference type="InterPro" id="IPR014710">
    <property type="entry name" value="RmlC-like_jellyroll"/>
</dbReference>
<dbReference type="STRING" id="112901.SAMN04488500_11740"/>
<dbReference type="SUPFAM" id="SSF51182">
    <property type="entry name" value="RmlC-like cupins"/>
    <property type="match status" value="1"/>
</dbReference>
<reference evidence="2 3" key="1">
    <citation type="submission" date="2017-04" db="EMBL/GenBank/DDBJ databases">
        <authorList>
            <person name="Afonso C.L."/>
            <person name="Miller P.J."/>
            <person name="Scott M.A."/>
            <person name="Spackman E."/>
            <person name="Goraichik I."/>
            <person name="Dimitrov K.M."/>
            <person name="Suarez D.L."/>
            <person name="Swayne D.E."/>
        </authorList>
    </citation>
    <scope>NUCLEOTIDE SEQUENCE [LARGE SCALE GENOMIC DNA]</scope>
    <source>
        <strain evidence="2 3">DSM 5090</strain>
    </source>
</reference>
<dbReference type="PANTHER" id="PTHR34571">
    <property type="entry name" value="(S)-UREIDOGLYCINE AMINOHYDROLASE"/>
    <property type="match status" value="1"/>
</dbReference>
<sequence>MGYPKDLLISRAVIKHGSYAIIPPEGLVNNVIPGFEDCKVSILASPKMGASFVHYLVKMDKGGKNTQGFGGAAIETFVFCMEGKIKAYTQAQDAVLEAGGYMYCPPGEKLYLENLADGEAKLILYKQKYEALDGVQPWVVVGNVNEIAERIYDDMENVKIIDLLPTDLAFDMNMHILTFDPAGSHPFVETHVQEHGAYLFSGEGMYYLDNEWIPVKKGDYIWFGPYVPQAVYAVGREKLSYIYSKDCNRDAAL</sequence>